<keyword evidence="11" id="KW-1185">Reference proteome</keyword>
<evidence type="ECO:0000256" key="5">
    <source>
        <dbReference type="ARBA" id="ARBA00022692"/>
    </source>
</evidence>
<feature type="transmembrane region" description="Helical" evidence="9">
    <location>
        <begin position="322"/>
        <end position="350"/>
    </location>
</feature>
<dbReference type="Proteomes" id="UP000655410">
    <property type="component" value="Unassembled WGS sequence"/>
</dbReference>
<proteinExistence type="inferred from homology"/>
<accession>A0ABQ2NAT6</accession>
<comment type="subcellular location">
    <subcellularLocation>
        <location evidence="1">Cell membrane</location>
        <topology evidence="1">Multi-pass membrane protein</topology>
    </subcellularLocation>
</comment>
<evidence type="ECO:0000256" key="1">
    <source>
        <dbReference type="ARBA" id="ARBA00004651"/>
    </source>
</evidence>
<keyword evidence="4" id="KW-1003">Cell membrane</keyword>
<comment type="similarity">
    <text evidence="2">Belongs to the autoinducer-2 exporter (AI-2E) (TC 2.A.86) family.</text>
</comment>
<dbReference type="PANTHER" id="PTHR21716">
    <property type="entry name" value="TRANSMEMBRANE PROTEIN"/>
    <property type="match status" value="1"/>
</dbReference>
<evidence type="ECO:0000256" key="6">
    <source>
        <dbReference type="ARBA" id="ARBA00022989"/>
    </source>
</evidence>
<evidence type="ECO:0000256" key="4">
    <source>
        <dbReference type="ARBA" id="ARBA00022475"/>
    </source>
</evidence>
<dbReference type="PANTHER" id="PTHR21716:SF53">
    <property type="entry name" value="PERMEASE PERM-RELATED"/>
    <property type="match status" value="1"/>
</dbReference>
<feature type="transmembrane region" description="Helical" evidence="9">
    <location>
        <begin position="132"/>
        <end position="153"/>
    </location>
</feature>
<feature type="transmembrane region" description="Helical" evidence="9">
    <location>
        <begin position="79"/>
        <end position="98"/>
    </location>
</feature>
<evidence type="ECO:0000256" key="2">
    <source>
        <dbReference type="ARBA" id="ARBA00009773"/>
    </source>
</evidence>
<dbReference type="InterPro" id="IPR002549">
    <property type="entry name" value="AI-2E-like"/>
</dbReference>
<feature type="transmembrane region" description="Helical" evidence="9">
    <location>
        <begin position="104"/>
        <end position="125"/>
    </location>
</feature>
<evidence type="ECO:0000256" key="7">
    <source>
        <dbReference type="ARBA" id="ARBA00023136"/>
    </source>
</evidence>
<feature type="transmembrane region" description="Helical" evidence="9">
    <location>
        <begin position="220"/>
        <end position="239"/>
    </location>
</feature>
<feature type="compositionally biased region" description="Acidic residues" evidence="8">
    <location>
        <begin position="17"/>
        <end position="27"/>
    </location>
</feature>
<feature type="transmembrane region" description="Helical" evidence="9">
    <location>
        <begin position="370"/>
        <end position="394"/>
    </location>
</feature>
<evidence type="ECO:0000256" key="9">
    <source>
        <dbReference type="SAM" id="Phobius"/>
    </source>
</evidence>
<feature type="region of interest" description="Disordered" evidence="8">
    <location>
        <begin position="1"/>
        <end position="32"/>
    </location>
</feature>
<evidence type="ECO:0000256" key="3">
    <source>
        <dbReference type="ARBA" id="ARBA00022448"/>
    </source>
</evidence>
<keyword evidence="3" id="KW-0813">Transport</keyword>
<comment type="caution">
    <text evidence="10">The sequence shown here is derived from an EMBL/GenBank/DDBJ whole genome shotgun (WGS) entry which is preliminary data.</text>
</comment>
<dbReference type="Pfam" id="PF01594">
    <property type="entry name" value="AI-2E_transport"/>
    <property type="match status" value="1"/>
</dbReference>
<keyword evidence="5 9" id="KW-0812">Transmembrane</keyword>
<sequence>MKDEQAPEGLSATEADQTSDEEAQAESDESRTEKLTHLLAHQWAQLRAERRNDVEPIRTGPSNFSRAQVPWGLDLAAAWSWRLIVIAIAAGGAAAAIWHFRVLTLPLVIALLISALMSPFVRLLARLGIPRGLSAGVTVVLGLASVVGLLSFVGNQVAAGASDLADQVAGGLGEIRRWLQTGPIDASDSQINDWIATAQKSLTERSKHIQVGQVTEWTTAVGHVVAGMFVVLFATYFFLADGHRIWAWVVRIFPRAAREAVDSSGRVAWVSLIQFVRATVIVALVDAGGIMIGAAALGVPLVLPIGVLVFLGAFVPMVGATLAGLVATLVALVTVGAFKALIMLAVVVGVQELEAHVLQPLVLGRFVSVHPLGVIVAIGLGVILAGPAGALMAVPLAAMANAVVTHLGRLSDPEYAASVHAIEGPAGGAP</sequence>
<evidence type="ECO:0000313" key="11">
    <source>
        <dbReference type="Proteomes" id="UP000655410"/>
    </source>
</evidence>
<feature type="transmembrane region" description="Helical" evidence="9">
    <location>
        <begin position="291"/>
        <end position="315"/>
    </location>
</feature>
<protein>
    <submittedName>
        <fullName evidence="10">AI-2E family transporter</fullName>
    </submittedName>
</protein>
<reference evidence="11" key="1">
    <citation type="journal article" date="2019" name="Int. J. Syst. Evol. Microbiol.">
        <title>The Global Catalogue of Microorganisms (GCM) 10K type strain sequencing project: providing services to taxonomists for standard genome sequencing and annotation.</title>
        <authorList>
            <consortium name="The Broad Institute Genomics Platform"/>
            <consortium name="The Broad Institute Genome Sequencing Center for Infectious Disease"/>
            <person name="Wu L."/>
            <person name="Ma J."/>
        </authorList>
    </citation>
    <scope>NUCLEOTIDE SEQUENCE [LARGE SCALE GENOMIC DNA]</scope>
    <source>
        <strain evidence="11">CGMCC 4.7371</strain>
    </source>
</reference>
<dbReference type="RefSeq" id="WP_188783861.1">
    <property type="nucleotide sequence ID" value="NZ_BMNI01000004.1"/>
</dbReference>
<evidence type="ECO:0000313" key="10">
    <source>
        <dbReference type="EMBL" id="GGO89732.1"/>
    </source>
</evidence>
<keyword evidence="7 9" id="KW-0472">Membrane</keyword>
<keyword evidence="6 9" id="KW-1133">Transmembrane helix</keyword>
<organism evidence="10 11">
    <name type="scientific">Nocardioides phosphati</name>
    <dbReference type="NCBI Taxonomy" id="1867775"/>
    <lineage>
        <taxon>Bacteria</taxon>
        <taxon>Bacillati</taxon>
        <taxon>Actinomycetota</taxon>
        <taxon>Actinomycetes</taxon>
        <taxon>Propionibacteriales</taxon>
        <taxon>Nocardioidaceae</taxon>
        <taxon>Nocardioides</taxon>
    </lineage>
</organism>
<dbReference type="EMBL" id="BMNI01000004">
    <property type="protein sequence ID" value="GGO89732.1"/>
    <property type="molecule type" value="Genomic_DNA"/>
</dbReference>
<name>A0ABQ2NAT6_9ACTN</name>
<evidence type="ECO:0000256" key="8">
    <source>
        <dbReference type="SAM" id="MobiDB-lite"/>
    </source>
</evidence>
<gene>
    <name evidence="10" type="ORF">GCM10011584_19890</name>
</gene>